<protein>
    <recommendedName>
        <fullName evidence="1">NAD(P)-binding domain-containing protein</fullName>
    </recommendedName>
</protein>
<dbReference type="KEGG" id="cfl:Cfla_0806"/>
<dbReference type="SUPFAM" id="SSF51735">
    <property type="entry name" value="NAD(P)-binding Rossmann-fold domains"/>
    <property type="match status" value="1"/>
</dbReference>
<dbReference type="OrthoDB" id="3243290at2"/>
<dbReference type="RefSeq" id="WP_013116050.1">
    <property type="nucleotide sequence ID" value="NC_014151.1"/>
</dbReference>
<dbReference type="PANTHER" id="PTHR43162">
    <property type="match status" value="1"/>
</dbReference>
<dbReference type="STRING" id="446466.Cfla_0806"/>
<dbReference type="EMBL" id="CP001964">
    <property type="protein sequence ID" value="ADG73716.1"/>
    <property type="molecule type" value="Genomic_DNA"/>
</dbReference>
<organism evidence="2 3">
    <name type="scientific">Cellulomonas flavigena (strain ATCC 482 / DSM 20109 / BCRC 11376 / JCM 18109 / NBRC 3775 / NCIMB 8073 / NRS 134)</name>
    <dbReference type="NCBI Taxonomy" id="446466"/>
    <lineage>
        <taxon>Bacteria</taxon>
        <taxon>Bacillati</taxon>
        <taxon>Actinomycetota</taxon>
        <taxon>Actinomycetes</taxon>
        <taxon>Micrococcales</taxon>
        <taxon>Cellulomonadaceae</taxon>
        <taxon>Cellulomonas</taxon>
    </lineage>
</organism>
<dbReference type="InterPro" id="IPR016040">
    <property type="entry name" value="NAD(P)-bd_dom"/>
</dbReference>
<dbReference type="Gene3D" id="3.90.25.10">
    <property type="entry name" value="UDP-galactose 4-epimerase, domain 1"/>
    <property type="match status" value="1"/>
</dbReference>
<name>D5UJX4_CELFN</name>
<proteinExistence type="predicted"/>
<evidence type="ECO:0000313" key="3">
    <source>
        <dbReference type="Proteomes" id="UP000000849"/>
    </source>
</evidence>
<dbReference type="Pfam" id="PF13460">
    <property type="entry name" value="NAD_binding_10"/>
    <property type="match status" value="1"/>
</dbReference>
<feature type="domain" description="NAD(P)-binding" evidence="1">
    <location>
        <begin position="8"/>
        <end position="152"/>
    </location>
</feature>
<dbReference type="Gene3D" id="3.40.50.720">
    <property type="entry name" value="NAD(P)-binding Rossmann-like Domain"/>
    <property type="match status" value="1"/>
</dbReference>
<dbReference type="InterPro" id="IPR051604">
    <property type="entry name" value="Ergot_Alk_Oxidoreductase"/>
</dbReference>
<evidence type="ECO:0000313" key="2">
    <source>
        <dbReference type="EMBL" id="ADG73716.1"/>
    </source>
</evidence>
<reference evidence="2 3" key="1">
    <citation type="journal article" date="2010" name="Stand. Genomic Sci.">
        <title>Complete genome sequence of Cellulomonas flavigena type strain (134).</title>
        <authorList>
            <person name="Abt B."/>
            <person name="Foster B."/>
            <person name="Lapidus A."/>
            <person name="Clum A."/>
            <person name="Sun H."/>
            <person name="Pukall R."/>
            <person name="Lucas S."/>
            <person name="Glavina Del Rio T."/>
            <person name="Nolan M."/>
            <person name="Tice H."/>
            <person name="Cheng J.F."/>
            <person name="Pitluck S."/>
            <person name="Liolios K."/>
            <person name="Ivanova N."/>
            <person name="Mavromatis K."/>
            <person name="Ovchinnikova G."/>
            <person name="Pati A."/>
            <person name="Goodwin L."/>
            <person name="Chen A."/>
            <person name="Palaniappan K."/>
            <person name="Land M."/>
            <person name="Hauser L."/>
            <person name="Chang Y.J."/>
            <person name="Jeffries C.D."/>
            <person name="Rohde M."/>
            <person name="Goker M."/>
            <person name="Woyke T."/>
            <person name="Bristow J."/>
            <person name="Eisen J.A."/>
            <person name="Markowitz V."/>
            <person name="Hugenholtz P."/>
            <person name="Kyrpides N.C."/>
            <person name="Klenk H.P."/>
        </authorList>
    </citation>
    <scope>NUCLEOTIDE SEQUENCE [LARGE SCALE GENOMIC DNA]</scope>
    <source>
        <strain evidence="3">ATCC 482 / DSM 20109 / BCRC 11376 / JCM 18109 / NBRC 3775 / NCIMB 8073 / NRS 134</strain>
    </source>
</reference>
<dbReference type="HOGENOM" id="CLU_007383_10_6_11"/>
<keyword evidence="3" id="KW-1185">Reference proteome</keyword>
<sequence>MTRVLVTGVRGKTGVPLAQLLAARPGVEVLGGSSDPATVTLDGVQPTAFSWDDVSTWAAATDGVDAVYVVRPDRADAPELIGALLTGLPAQARVVLLSERQADSSGPGGWAARTEQVVRRSGRPWTVLRPGWFMQVLTDERFYLGPLVEDGELAFSSGGASIAWIDARDIAAVAERALLDDGHEGQVHELTGPESLTLPQVAQHVSTAAGHLVTHREIHLDEALDGLGGFERDLTLWTFERVHAGFFAPVTDTVERLTGRPARTLETFLADSAAALRRG</sequence>
<dbReference type="AlphaFoldDB" id="D5UJX4"/>
<gene>
    <name evidence="2" type="ordered locus">Cfla_0806</name>
</gene>
<dbReference type="PANTHER" id="PTHR43162:SF1">
    <property type="entry name" value="PRESTALK A DIFFERENTIATION PROTEIN A"/>
    <property type="match status" value="1"/>
</dbReference>
<evidence type="ECO:0000259" key="1">
    <source>
        <dbReference type="Pfam" id="PF13460"/>
    </source>
</evidence>
<dbReference type="eggNOG" id="COG0702">
    <property type="taxonomic scope" value="Bacteria"/>
</dbReference>
<dbReference type="Proteomes" id="UP000000849">
    <property type="component" value="Chromosome"/>
</dbReference>
<dbReference type="InterPro" id="IPR036291">
    <property type="entry name" value="NAD(P)-bd_dom_sf"/>
</dbReference>
<accession>D5UJX4</accession>